<comment type="caution">
    <text evidence="2">The sequence shown here is derived from an EMBL/GenBank/DDBJ whole genome shotgun (WGS) entry which is preliminary data.</text>
</comment>
<evidence type="ECO:0000256" key="1">
    <source>
        <dbReference type="SAM" id="MobiDB-lite"/>
    </source>
</evidence>
<dbReference type="AlphaFoldDB" id="A0A8K0CBC8"/>
<protein>
    <submittedName>
        <fullName evidence="2">Uncharacterized protein</fullName>
    </submittedName>
</protein>
<evidence type="ECO:0000313" key="2">
    <source>
        <dbReference type="EMBL" id="KAF2884139.1"/>
    </source>
</evidence>
<reference evidence="2" key="1">
    <citation type="submission" date="2019-08" db="EMBL/GenBank/DDBJ databases">
        <title>The genome of the North American firefly Photinus pyralis.</title>
        <authorList>
            <consortium name="Photinus pyralis genome working group"/>
            <person name="Fallon T.R."/>
            <person name="Sander Lower S.E."/>
            <person name="Weng J.-K."/>
        </authorList>
    </citation>
    <scope>NUCLEOTIDE SEQUENCE</scope>
    <source>
        <strain evidence="2">TRF0915ILg1</strain>
        <tissue evidence="2">Whole body</tissue>
    </source>
</reference>
<sequence>MPHIHLTVIPLSVINRVIGTVIHSYIKDNHRLFGSEIFKIAHAIRNAVHEVTDFTPSFLNFGCSVPCHVDYYGKLNYSKPIEVSLDSCKQLVRVINQLSPLHIDVAKWLNIACEHNKRQYDLRKRLIRFKKDAVESSASKDMHDIILLLLESGDKEIKGEIDDQILEAANPPEEVPGKVKPYENGSEEEDDKEETKISVVLR</sequence>
<keyword evidence="3" id="KW-1185">Reference proteome</keyword>
<dbReference type="Proteomes" id="UP000801492">
    <property type="component" value="Unassembled WGS sequence"/>
</dbReference>
<name>A0A8K0CBC8_IGNLU</name>
<dbReference type="OrthoDB" id="6739673at2759"/>
<evidence type="ECO:0000313" key="3">
    <source>
        <dbReference type="Proteomes" id="UP000801492"/>
    </source>
</evidence>
<accession>A0A8K0CBC8</accession>
<dbReference type="EMBL" id="VTPC01090219">
    <property type="protein sequence ID" value="KAF2884139.1"/>
    <property type="molecule type" value="Genomic_DNA"/>
</dbReference>
<proteinExistence type="predicted"/>
<feature type="region of interest" description="Disordered" evidence="1">
    <location>
        <begin position="161"/>
        <end position="202"/>
    </location>
</feature>
<gene>
    <name evidence="2" type="ORF">ILUMI_22028</name>
</gene>
<organism evidence="2 3">
    <name type="scientific">Ignelater luminosus</name>
    <name type="common">Cucubano</name>
    <name type="synonym">Pyrophorus luminosus</name>
    <dbReference type="NCBI Taxonomy" id="2038154"/>
    <lineage>
        <taxon>Eukaryota</taxon>
        <taxon>Metazoa</taxon>
        <taxon>Ecdysozoa</taxon>
        <taxon>Arthropoda</taxon>
        <taxon>Hexapoda</taxon>
        <taxon>Insecta</taxon>
        <taxon>Pterygota</taxon>
        <taxon>Neoptera</taxon>
        <taxon>Endopterygota</taxon>
        <taxon>Coleoptera</taxon>
        <taxon>Polyphaga</taxon>
        <taxon>Elateriformia</taxon>
        <taxon>Elateroidea</taxon>
        <taxon>Elateridae</taxon>
        <taxon>Agrypninae</taxon>
        <taxon>Pyrophorini</taxon>
        <taxon>Ignelater</taxon>
    </lineage>
</organism>